<dbReference type="STRING" id="146020.RMCB_2165"/>
<name>A0A117I585_9MYCO</name>
<dbReference type="GO" id="GO:0050118">
    <property type="term" value="F:N-acetyldiaminopimelate deacetylase activity"/>
    <property type="evidence" value="ECO:0007669"/>
    <property type="project" value="UniProtKB-ARBA"/>
</dbReference>
<reference evidence="4" key="2">
    <citation type="submission" date="2016-02" db="EMBL/GenBank/DDBJ databases">
        <title>Draft genome sequence of five rapidly growing Mycobacterium species.</title>
        <authorList>
            <person name="Katahira K."/>
            <person name="Gotou Y."/>
            <person name="Iida K."/>
            <person name="Ogura Y."/>
            <person name="Hayashi T."/>
        </authorList>
    </citation>
    <scope>NUCLEOTIDE SEQUENCE [LARGE SCALE GENOMIC DNA]</scope>
    <source>
        <strain evidence="4">JCM15654</strain>
    </source>
</reference>
<evidence type="ECO:0000313" key="3">
    <source>
        <dbReference type="EMBL" id="GAS88069.1"/>
    </source>
</evidence>
<sequence length="224" mass="23802">MASCDYFDITVRGTGGHGAMPHESADAICMAAQIVSNVQHIVSREISALDSAVISITGIDGGTEYNVIPASVALRGTVRAFDERTREYIFARLQTLASSIAAAHGGSACVRKIAGSPPVENHPELAEIGRQALSALDLTQPSPELRMSTAGEDFAWYQKEVPGLFFLVGGTPQGAASIPHHHPKFDFDDAAMDIGVRMFLYLTLSRSIGAQPCPPAPQRDSALP</sequence>
<comment type="caution">
    <text evidence="3">The sequence shown here is derived from an EMBL/GenBank/DDBJ whole genome shotgun (WGS) entry which is preliminary data.</text>
</comment>
<feature type="domain" description="Peptidase M20 dimerisation" evidence="2">
    <location>
        <begin position="7"/>
        <end position="102"/>
    </location>
</feature>
<dbReference type="Gene3D" id="3.30.70.360">
    <property type="match status" value="1"/>
</dbReference>
<dbReference type="InterPro" id="IPR002933">
    <property type="entry name" value="Peptidase_M20"/>
</dbReference>
<gene>
    <name evidence="3" type="ORF">RMCB_2165</name>
</gene>
<dbReference type="SUPFAM" id="SSF53187">
    <property type="entry name" value="Zn-dependent exopeptidases"/>
    <property type="match status" value="1"/>
</dbReference>
<evidence type="ECO:0000313" key="4">
    <source>
        <dbReference type="Proteomes" id="UP000069620"/>
    </source>
</evidence>
<dbReference type="EMBL" id="BCSX01000021">
    <property type="protein sequence ID" value="GAS88069.1"/>
    <property type="molecule type" value="Genomic_DNA"/>
</dbReference>
<dbReference type="Pfam" id="PF01546">
    <property type="entry name" value="Peptidase_M20"/>
    <property type="match status" value="1"/>
</dbReference>
<evidence type="ECO:0000256" key="1">
    <source>
        <dbReference type="ARBA" id="ARBA00022801"/>
    </source>
</evidence>
<dbReference type="AlphaFoldDB" id="A0A117I585"/>
<dbReference type="SUPFAM" id="SSF55031">
    <property type="entry name" value="Bacterial exopeptidase dimerisation domain"/>
    <property type="match status" value="1"/>
</dbReference>
<organism evidence="3 4">
    <name type="scientific">Mycolicibacterium brisbanense</name>
    <dbReference type="NCBI Taxonomy" id="146020"/>
    <lineage>
        <taxon>Bacteria</taxon>
        <taxon>Bacillati</taxon>
        <taxon>Actinomycetota</taxon>
        <taxon>Actinomycetes</taxon>
        <taxon>Mycobacteriales</taxon>
        <taxon>Mycobacteriaceae</taxon>
        <taxon>Mycolicibacterium</taxon>
    </lineage>
</organism>
<evidence type="ECO:0000259" key="2">
    <source>
        <dbReference type="Pfam" id="PF07687"/>
    </source>
</evidence>
<keyword evidence="1" id="KW-0378">Hydrolase</keyword>
<dbReference type="InterPro" id="IPR011650">
    <property type="entry name" value="Peptidase_M20_dimer"/>
</dbReference>
<reference evidence="4" key="1">
    <citation type="journal article" date="2016" name="Genome Announc.">
        <title>Draft Genome Sequences of Five Rapidly Growing Mycobacterium Species, M. thermoresistibile, M. fortuitum subsp. acetamidolyticum, M. canariasense, M. brisbanense, and M. novocastrense.</title>
        <authorList>
            <person name="Katahira K."/>
            <person name="Ogura Y."/>
            <person name="Gotoh Y."/>
            <person name="Hayashi T."/>
        </authorList>
    </citation>
    <scope>NUCLEOTIDE SEQUENCE [LARGE SCALE GENOMIC DNA]</scope>
    <source>
        <strain evidence="4">JCM15654</strain>
    </source>
</reference>
<dbReference type="Proteomes" id="UP000069620">
    <property type="component" value="Unassembled WGS sequence"/>
</dbReference>
<dbReference type="Pfam" id="PF07687">
    <property type="entry name" value="M20_dimer"/>
    <property type="match status" value="1"/>
</dbReference>
<dbReference type="InterPro" id="IPR036264">
    <property type="entry name" value="Bact_exopeptidase_dim_dom"/>
</dbReference>
<proteinExistence type="predicted"/>
<accession>A0A117I585</accession>
<protein>
    <submittedName>
        <fullName evidence="3">M20D family peptidase</fullName>
    </submittedName>
</protein>
<dbReference type="PANTHER" id="PTHR11014:SF63">
    <property type="entry name" value="METALLOPEPTIDASE, PUTATIVE (AFU_ORTHOLOGUE AFUA_6G09600)-RELATED"/>
    <property type="match status" value="1"/>
</dbReference>
<dbReference type="PANTHER" id="PTHR11014">
    <property type="entry name" value="PEPTIDASE M20 FAMILY MEMBER"/>
    <property type="match status" value="1"/>
</dbReference>
<dbReference type="Gene3D" id="3.40.630.10">
    <property type="entry name" value="Zn peptidases"/>
    <property type="match status" value="1"/>
</dbReference>
<dbReference type="NCBIfam" id="TIGR01891">
    <property type="entry name" value="amidohydrolases"/>
    <property type="match status" value="1"/>
</dbReference>
<keyword evidence="4" id="KW-1185">Reference proteome</keyword>
<dbReference type="GO" id="GO:0019877">
    <property type="term" value="P:diaminopimelate biosynthetic process"/>
    <property type="evidence" value="ECO:0007669"/>
    <property type="project" value="UniProtKB-ARBA"/>
</dbReference>
<dbReference type="FunFam" id="3.30.70.360:FF:000001">
    <property type="entry name" value="N-acetyldiaminopimelate deacetylase"/>
    <property type="match status" value="1"/>
</dbReference>
<dbReference type="InterPro" id="IPR017439">
    <property type="entry name" value="Amidohydrolase"/>
</dbReference>